<reference evidence="2" key="1">
    <citation type="journal article" date="2023" name="Mol. Phylogenet. Evol.">
        <title>Genome-scale phylogeny and comparative genomics of the fungal order Sordariales.</title>
        <authorList>
            <person name="Hensen N."/>
            <person name="Bonometti L."/>
            <person name="Westerberg I."/>
            <person name="Brannstrom I.O."/>
            <person name="Guillou S."/>
            <person name="Cros-Aarteil S."/>
            <person name="Calhoun S."/>
            <person name="Haridas S."/>
            <person name="Kuo A."/>
            <person name="Mondo S."/>
            <person name="Pangilinan J."/>
            <person name="Riley R."/>
            <person name="LaButti K."/>
            <person name="Andreopoulos B."/>
            <person name="Lipzen A."/>
            <person name="Chen C."/>
            <person name="Yan M."/>
            <person name="Daum C."/>
            <person name="Ng V."/>
            <person name="Clum A."/>
            <person name="Steindorff A."/>
            <person name="Ohm R.A."/>
            <person name="Martin F."/>
            <person name="Silar P."/>
            <person name="Natvig D.O."/>
            <person name="Lalanne C."/>
            <person name="Gautier V."/>
            <person name="Ament-Velasquez S.L."/>
            <person name="Kruys A."/>
            <person name="Hutchinson M.I."/>
            <person name="Powell A.J."/>
            <person name="Barry K."/>
            <person name="Miller A.N."/>
            <person name="Grigoriev I.V."/>
            <person name="Debuchy R."/>
            <person name="Gladieux P."/>
            <person name="Hiltunen Thoren M."/>
            <person name="Johannesson H."/>
        </authorList>
    </citation>
    <scope>NUCLEOTIDE SEQUENCE</scope>
    <source>
        <strain evidence="2">CBS 232.78</strain>
    </source>
</reference>
<sequence>MTAHSDPFDDESIIDMLTNDDVLSAGSFEPSFGDQVAAWTAALTGTNGSNHASDGLVMMDMDPSHHDHAMTNGSDDFMTVDLFSPTATRRPPSPVSHHSNNQQLQVQPIESSIRQSRGGYKQLQVAKVSLATLVRRAAELCDNMYELRIKYHDGHSELDPPGLFPTHMSGEVLQAADDFLRLLRCFFMDEQSGSSTPTLQVSHPSARTAFTSSLAPEPTRRVVTYTADRPAALTLIACYRRLLDLYLLYYQAVYQYVRDTEPVWRRNQPIWKDLNVGGAPLREFGDLHIKLVIQAAARTLEDVESALGLSEGCRVSRKSAVEGDLGSGNGVLGTVVTSRFVEQCIAEGTTGGSEQGPGIIALIREMAASLAAVLDAPSAIDRSNHSHI</sequence>
<keyword evidence="3" id="KW-1185">Reference proteome</keyword>
<name>A0AAE0NGU3_9PEZI</name>
<evidence type="ECO:0008006" key="4">
    <source>
        <dbReference type="Google" id="ProtNLM"/>
    </source>
</evidence>
<comment type="caution">
    <text evidence="2">The sequence shown here is derived from an EMBL/GenBank/DDBJ whole genome shotgun (WGS) entry which is preliminary data.</text>
</comment>
<feature type="compositionally biased region" description="Polar residues" evidence="1">
    <location>
        <begin position="96"/>
        <end position="105"/>
    </location>
</feature>
<dbReference type="EMBL" id="JAULSW010000005">
    <property type="protein sequence ID" value="KAK3381176.1"/>
    <property type="molecule type" value="Genomic_DNA"/>
</dbReference>
<proteinExistence type="predicted"/>
<evidence type="ECO:0000313" key="3">
    <source>
        <dbReference type="Proteomes" id="UP001285441"/>
    </source>
</evidence>
<feature type="region of interest" description="Disordered" evidence="1">
    <location>
        <begin position="85"/>
        <end position="105"/>
    </location>
</feature>
<gene>
    <name evidence="2" type="ORF">B0H63DRAFT_501859</name>
</gene>
<evidence type="ECO:0000313" key="2">
    <source>
        <dbReference type="EMBL" id="KAK3381176.1"/>
    </source>
</evidence>
<organism evidence="2 3">
    <name type="scientific">Podospora didyma</name>
    <dbReference type="NCBI Taxonomy" id="330526"/>
    <lineage>
        <taxon>Eukaryota</taxon>
        <taxon>Fungi</taxon>
        <taxon>Dikarya</taxon>
        <taxon>Ascomycota</taxon>
        <taxon>Pezizomycotina</taxon>
        <taxon>Sordariomycetes</taxon>
        <taxon>Sordariomycetidae</taxon>
        <taxon>Sordariales</taxon>
        <taxon>Podosporaceae</taxon>
        <taxon>Podospora</taxon>
    </lineage>
</organism>
<reference evidence="2" key="2">
    <citation type="submission" date="2023-06" db="EMBL/GenBank/DDBJ databases">
        <authorList>
            <consortium name="Lawrence Berkeley National Laboratory"/>
            <person name="Haridas S."/>
            <person name="Hensen N."/>
            <person name="Bonometti L."/>
            <person name="Westerberg I."/>
            <person name="Brannstrom I.O."/>
            <person name="Guillou S."/>
            <person name="Cros-Aarteil S."/>
            <person name="Calhoun S."/>
            <person name="Kuo A."/>
            <person name="Mondo S."/>
            <person name="Pangilinan J."/>
            <person name="Riley R."/>
            <person name="LaButti K."/>
            <person name="Andreopoulos B."/>
            <person name="Lipzen A."/>
            <person name="Chen C."/>
            <person name="Yanf M."/>
            <person name="Daum C."/>
            <person name="Ng V."/>
            <person name="Clum A."/>
            <person name="Steindorff A."/>
            <person name="Ohm R."/>
            <person name="Martin F."/>
            <person name="Silar P."/>
            <person name="Natvig D."/>
            <person name="Lalanne C."/>
            <person name="Gautier V."/>
            <person name="Ament-velasquez S.L."/>
            <person name="Kruys A."/>
            <person name="Hutchinson M.I."/>
            <person name="Powell A.J."/>
            <person name="Barry K."/>
            <person name="Miller A.N."/>
            <person name="Grigoriev I.V."/>
            <person name="Debuchy R."/>
            <person name="Gladieux P."/>
            <person name="Thoren M.H."/>
            <person name="Johannesson H."/>
        </authorList>
    </citation>
    <scope>NUCLEOTIDE SEQUENCE</scope>
    <source>
        <strain evidence="2">CBS 232.78</strain>
    </source>
</reference>
<dbReference type="AlphaFoldDB" id="A0AAE0NGU3"/>
<protein>
    <recommendedName>
        <fullName evidence="4">Aflatoxin regulatory protein domain-containing protein</fullName>
    </recommendedName>
</protein>
<dbReference type="Proteomes" id="UP001285441">
    <property type="component" value="Unassembled WGS sequence"/>
</dbReference>
<accession>A0AAE0NGU3</accession>
<evidence type="ECO:0000256" key="1">
    <source>
        <dbReference type="SAM" id="MobiDB-lite"/>
    </source>
</evidence>